<reference evidence="1 2" key="1">
    <citation type="journal article" date="2019" name="Nat. Ecol. Evol.">
        <title>Megaphylogeny resolves global patterns of mushroom evolution.</title>
        <authorList>
            <person name="Varga T."/>
            <person name="Krizsan K."/>
            <person name="Foldi C."/>
            <person name="Dima B."/>
            <person name="Sanchez-Garcia M."/>
            <person name="Sanchez-Ramirez S."/>
            <person name="Szollosi G.J."/>
            <person name="Szarkandi J.G."/>
            <person name="Papp V."/>
            <person name="Albert L."/>
            <person name="Andreopoulos W."/>
            <person name="Angelini C."/>
            <person name="Antonin V."/>
            <person name="Barry K.W."/>
            <person name="Bougher N.L."/>
            <person name="Buchanan P."/>
            <person name="Buyck B."/>
            <person name="Bense V."/>
            <person name="Catcheside P."/>
            <person name="Chovatia M."/>
            <person name="Cooper J."/>
            <person name="Damon W."/>
            <person name="Desjardin D."/>
            <person name="Finy P."/>
            <person name="Geml J."/>
            <person name="Haridas S."/>
            <person name="Hughes K."/>
            <person name="Justo A."/>
            <person name="Karasinski D."/>
            <person name="Kautmanova I."/>
            <person name="Kiss B."/>
            <person name="Kocsube S."/>
            <person name="Kotiranta H."/>
            <person name="LaButti K.M."/>
            <person name="Lechner B.E."/>
            <person name="Liimatainen K."/>
            <person name="Lipzen A."/>
            <person name="Lukacs Z."/>
            <person name="Mihaltcheva S."/>
            <person name="Morgado L.N."/>
            <person name="Niskanen T."/>
            <person name="Noordeloos M.E."/>
            <person name="Ohm R.A."/>
            <person name="Ortiz-Santana B."/>
            <person name="Ovrebo C."/>
            <person name="Racz N."/>
            <person name="Riley R."/>
            <person name="Savchenko A."/>
            <person name="Shiryaev A."/>
            <person name="Soop K."/>
            <person name="Spirin V."/>
            <person name="Szebenyi C."/>
            <person name="Tomsovsky M."/>
            <person name="Tulloss R.E."/>
            <person name="Uehling J."/>
            <person name="Grigoriev I.V."/>
            <person name="Vagvolgyi C."/>
            <person name="Papp T."/>
            <person name="Martin F.M."/>
            <person name="Miettinen O."/>
            <person name="Hibbett D.S."/>
            <person name="Nagy L.G."/>
        </authorList>
    </citation>
    <scope>NUCLEOTIDE SEQUENCE [LARGE SCALE GENOMIC DNA]</scope>
    <source>
        <strain evidence="1 2">CBS 962.96</strain>
    </source>
</reference>
<dbReference type="InterPro" id="IPR036915">
    <property type="entry name" value="Cyclin-like_sf"/>
</dbReference>
<keyword evidence="2" id="KW-1185">Reference proteome</keyword>
<dbReference type="AlphaFoldDB" id="A0A4V4HCA5"/>
<dbReference type="Proteomes" id="UP000297245">
    <property type="component" value="Unassembled WGS sequence"/>
</dbReference>
<dbReference type="OrthoDB" id="10266018at2759"/>
<gene>
    <name evidence="1" type="ORF">K435DRAFT_808198</name>
</gene>
<proteinExistence type="predicted"/>
<dbReference type="Gene3D" id="1.10.472.10">
    <property type="entry name" value="Cyclin-like"/>
    <property type="match status" value="1"/>
</dbReference>
<dbReference type="SUPFAM" id="SSF47954">
    <property type="entry name" value="Cyclin-like"/>
    <property type="match status" value="1"/>
</dbReference>
<accession>A0A4V4HCA5</accession>
<evidence type="ECO:0000313" key="2">
    <source>
        <dbReference type="Proteomes" id="UP000297245"/>
    </source>
</evidence>
<organism evidence="1 2">
    <name type="scientific">Dendrothele bispora (strain CBS 962.96)</name>
    <dbReference type="NCBI Taxonomy" id="1314807"/>
    <lineage>
        <taxon>Eukaryota</taxon>
        <taxon>Fungi</taxon>
        <taxon>Dikarya</taxon>
        <taxon>Basidiomycota</taxon>
        <taxon>Agaricomycotina</taxon>
        <taxon>Agaricomycetes</taxon>
        <taxon>Agaricomycetidae</taxon>
        <taxon>Agaricales</taxon>
        <taxon>Agaricales incertae sedis</taxon>
        <taxon>Dendrothele</taxon>
    </lineage>
</organism>
<name>A0A4V4HCA5_DENBC</name>
<protein>
    <submittedName>
        <fullName evidence="1">Uncharacterized protein</fullName>
    </submittedName>
</protein>
<sequence>MANRLLGKLTLVKNSYSETDPSLIIAACCYVATKAEEKLLIHIKIVIQKASHVCVYASTYQAPHGPNHRGFIRTRGAKFQNERRRKAHPKTLNLEERRRKRKENVVEEALSCV</sequence>
<dbReference type="EMBL" id="ML179723">
    <property type="protein sequence ID" value="THU82555.1"/>
    <property type="molecule type" value="Genomic_DNA"/>
</dbReference>
<evidence type="ECO:0000313" key="1">
    <source>
        <dbReference type="EMBL" id="THU82555.1"/>
    </source>
</evidence>